<accession>A0A7S1X3P1</accession>
<keyword evidence="4" id="KW-0539">Nucleus</keyword>
<dbReference type="GO" id="GO:0005737">
    <property type="term" value="C:cytoplasm"/>
    <property type="evidence" value="ECO:0007669"/>
    <property type="project" value="TreeGrafter"/>
</dbReference>
<dbReference type="AlphaFoldDB" id="A0A7S1X3P1"/>
<evidence type="ECO:0000256" key="4">
    <source>
        <dbReference type="ARBA" id="ARBA00023132"/>
    </source>
</evidence>
<sequence>MKIRANHIVMPGTNLTEHSGSDKAWVYTTVDFADEEMRNEMFCIRFGSVEKAQEFKEGFEKAMATNAKLLAVDEAKGDEQEKATLPADASKAEADKLADEVSEKTKVEDKPAEE</sequence>
<dbReference type="InterPro" id="IPR000156">
    <property type="entry name" value="Ran_bind_dom"/>
</dbReference>
<dbReference type="InterPro" id="IPR045255">
    <property type="entry name" value="RanBP1-like"/>
</dbReference>
<evidence type="ECO:0000256" key="3">
    <source>
        <dbReference type="ARBA" id="ARBA00023010"/>
    </source>
</evidence>
<gene>
    <name evidence="7" type="ORF">TCHU04912_LOCUS8595</name>
</gene>
<protein>
    <recommendedName>
        <fullName evidence="6">RanBD1 domain-containing protein</fullName>
    </recommendedName>
</protein>
<dbReference type="GO" id="GO:0051028">
    <property type="term" value="P:mRNA transport"/>
    <property type="evidence" value="ECO:0007669"/>
    <property type="project" value="UniProtKB-KW"/>
</dbReference>
<keyword evidence="2" id="KW-0813">Transport</keyword>
<dbReference type="InterPro" id="IPR011993">
    <property type="entry name" value="PH-like_dom_sf"/>
</dbReference>
<evidence type="ECO:0000259" key="6">
    <source>
        <dbReference type="PROSITE" id="PS50196"/>
    </source>
</evidence>
<keyword evidence="2" id="KW-0509">mRNA transport</keyword>
<dbReference type="GO" id="GO:0005643">
    <property type="term" value="C:nuclear pore"/>
    <property type="evidence" value="ECO:0007669"/>
    <property type="project" value="UniProtKB-SubCell"/>
</dbReference>
<feature type="domain" description="RanBD1" evidence="6">
    <location>
        <begin position="1"/>
        <end position="68"/>
    </location>
</feature>
<dbReference type="PANTHER" id="PTHR23138">
    <property type="entry name" value="RAN BINDING PROTEIN"/>
    <property type="match status" value="1"/>
</dbReference>
<feature type="region of interest" description="Disordered" evidence="5">
    <location>
        <begin position="75"/>
        <end position="114"/>
    </location>
</feature>
<dbReference type="GO" id="GO:0015031">
    <property type="term" value="P:protein transport"/>
    <property type="evidence" value="ECO:0007669"/>
    <property type="project" value="UniProtKB-KW"/>
</dbReference>
<evidence type="ECO:0000256" key="2">
    <source>
        <dbReference type="ARBA" id="ARBA00022816"/>
    </source>
</evidence>
<comment type="subcellular location">
    <subcellularLocation>
        <location evidence="1">Nucleus</location>
        <location evidence="1">Nuclear pore complex</location>
    </subcellularLocation>
</comment>
<name>A0A7S1X3P1_9CHLO</name>
<organism evidence="7">
    <name type="scientific">Tetraselmis chuii</name>
    <dbReference type="NCBI Taxonomy" id="63592"/>
    <lineage>
        <taxon>Eukaryota</taxon>
        <taxon>Viridiplantae</taxon>
        <taxon>Chlorophyta</taxon>
        <taxon>core chlorophytes</taxon>
        <taxon>Chlorodendrophyceae</taxon>
        <taxon>Chlorodendrales</taxon>
        <taxon>Chlorodendraceae</taxon>
        <taxon>Tetraselmis</taxon>
    </lineage>
</organism>
<evidence type="ECO:0000256" key="1">
    <source>
        <dbReference type="ARBA" id="ARBA00004567"/>
    </source>
</evidence>
<reference evidence="7" key="1">
    <citation type="submission" date="2021-01" db="EMBL/GenBank/DDBJ databases">
        <authorList>
            <person name="Corre E."/>
            <person name="Pelletier E."/>
            <person name="Niang G."/>
            <person name="Scheremetjew M."/>
            <person name="Finn R."/>
            <person name="Kale V."/>
            <person name="Holt S."/>
            <person name="Cochrane G."/>
            <person name="Meng A."/>
            <person name="Brown T."/>
            <person name="Cohen L."/>
        </authorList>
    </citation>
    <scope>NUCLEOTIDE SEQUENCE</scope>
    <source>
        <strain evidence="7">PLY429</strain>
    </source>
</reference>
<dbReference type="EMBL" id="HBGG01016742">
    <property type="protein sequence ID" value="CAD9206359.1"/>
    <property type="molecule type" value="Transcribed_RNA"/>
</dbReference>
<dbReference type="SUPFAM" id="SSF50729">
    <property type="entry name" value="PH domain-like"/>
    <property type="match status" value="1"/>
</dbReference>
<dbReference type="Pfam" id="PF00638">
    <property type="entry name" value="Ran_BP1"/>
    <property type="match status" value="1"/>
</dbReference>
<evidence type="ECO:0000313" key="7">
    <source>
        <dbReference type="EMBL" id="CAD9206359.1"/>
    </source>
</evidence>
<proteinExistence type="predicted"/>
<dbReference type="PROSITE" id="PS50196">
    <property type="entry name" value="RANBD1"/>
    <property type="match status" value="1"/>
</dbReference>
<evidence type="ECO:0000256" key="5">
    <source>
        <dbReference type="SAM" id="MobiDB-lite"/>
    </source>
</evidence>
<dbReference type="GO" id="GO:0005096">
    <property type="term" value="F:GTPase activator activity"/>
    <property type="evidence" value="ECO:0007669"/>
    <property type="project" value="TreeGrafter"/>
</dbReference>
<keyword evidence="4" id="KW-0906">Nuclear pore complex</keyword>
<dbReference type="Gene3D" id="2.30.29.30">
    <property type="entry name" value="Pleckstrin-homology domain (PH domain)/Phosphotyrosine-binding domain (PTB)"/>
    <property type="match status" value="1"/>
</dbReference>
<dbReference type="PANTHER" id="PTHR23138:SF87">
    <property type="entry name" value="E3 SUMO-PROTEIN LIGASE RANBP2"/>
    <property type="match status" value="1"/>
</dbReference>
<keyword evidence="4" id="KW-0653">Protein transport</keyword>
<feature type="compositionally biased region" description="Basic and acidic residues" evidence="5">
    <location>
        <begin position="90"/>
        <end position="114"/>
    </location>
</feature>
<keyword evidence="3" id="KW-0811">Translocation</keyword>